<evidence type="ECO:0000313" key="3">
    <source>
        <dbReference type="Proteomes" id="UP000295756"/>
    </source>
</evidence>
<sequence>MTYELDRNQHSVFSLHYHLVMVVRQRRGVIDHTVSVRLQEIFEHISPNYAISLQNWHSDIDYVYVYFKAEPKTELSKFINAYKSASSRLIKKEFVHMKESLFEETFWSHSYALMSSGTLSDETIQNYVATQRH</sequence>
<dbReference type="Gene3D" id="3.30.70.1290">
    <property type="entry name" value="Transposase IS200-like"/>
    <property type="match status" value="1"/>
</dbReference>
<accession>A0ABX5SM52</accession>
<reference evidence="2 3" key="1">
    <citation type="submission" date="2019-03" db="EMBL/GenBank/DDBJ databases">
        <title>Complete Genome Sequence of Leuconostoc kimchii strain NKJ218 Isolated from Homemade Kimchi.</title>
        <authorList>
            <person name="Jung J.Y."/>
            <person name="Jin H.M."/>
            <person name="Jung J.-W."/>
            <person name="Lee S.-Y."/>
            <person name="Ryu B.-G."/>
            <person name="Han S.-S."/>
            <person name="Kang H.K."/>
            <person name="Choi H.W."/>
            <person name="Chung E.J."/>
            <person name="Choi K.-M."/>
        </authorList>
    </citation>
    <scope>NUCLEOTIDE SEQUENCE [LARGE SCALE GENOMIC DNA]</scope>
    <source>
        <strain evidence="2 3">NKJ218</strain>
    </source>
</reference>
<dbReference type="EMBL" id="CP037939">
    <property type="protein sequence ID" value="QBR47573.1"/>
    <property type="molecule type" value="Genomic_DNA"/>
</dbReference>
<name>A0ABX5SM52_9LACO</name>
<keyword evidence="3" id="KW-1185">Reference proteome</keyword>
<dbReference type="SUPFAM" id="SSF143422">
    <property type="entry name" value="Transposase IS200-like"/>
    <property type="match status" value="1"/>
</dbReference>
<dbReference type="SMART" id="SM01321">
    <property type="entry name" value="Y1_Tnp"/>
    <property type="match status" value="1"/>
</dbReference>
<evidence type="ECO:0000313" key="2">
    <source>
        <dbReference type="EMBL" id="QBR47573.1"/>
    </source>
</evidence>
<feature type="domain" description="Transposase IS200-like" evidence="1">
    <location>
        <begin position="12"/>
        <end position="131"/>
    </location>
</feature>
<protein>
    <submittedName>
        <fullName evidence="2">IS200/IS605 family transposase</fullName>
    </submittedName>
</protein>
<dbReference type="InterPro" id="IPR036515">
    <property type="entry name" value="Transposase_17_sf"/>
</dbReference>
<evidence type="ECO:0000259" key="1">
    <source>
        <dbReference type="SMART" id="SM01321"/>
    </source>
</evidence>
<dbReference type="PANTHER" id="PTHR33360:SF4">
    <property type="entry name" value="TRANSPOSASE IS200-LIKE PROTEIN"/>
    <property type="match status" value="1"/>
</dbReference>
<dbReference type="Pfam" id="PF01797">
    <property type="entry name" value="Y1_Tnp"/>
    <property type="match status" value="1"/>
</dbReference>
<dbReference type="PANTHER" id="PTHR33360">
    <property type="entry name" value="TRANSPOSASE FOR INSERTION SEQUENCE ELEMENT IS200"/>
    <property type="match status" value="1"/>
</dbReference>
<organism evidence="2 3">
    <name type="scientific">Leuconostoc kimchii</name>
    <dbReference type="NCBI Taxonomy" id="136609"/>
    <lineage>
        <taxon>Bacteria</taxon>
        <taxon>Bacillati</taxon>
        <taxon>Bacillota</taxon>
        <taxon>Bacilli</taxon>
        <taxon>Lactobacillales</taxon>
        <taxon>Lactobacillaceae</taxon>
        <taxon>Leuconostoc</taxon>
    </lineage>
</organism>
<dbReference type="NCBIfam" id="NF033573">
    <property type="entry name" value="transpos_IS200"/>
    <property type="match status" value="1"/>
</dbReference>
<proteinExistence type="predicted"/>
<gene>
    <name evidence="2" type="primary">tnpA</name>
    <name evidence="2" type="ORF">EW139_05335</name>
</gene>
<dbReference type="RefSeq" id="WP_013104152.1">
    <property type="nucleotide sequence ID" value="NZ_CP037939.1"/>
</dbReference>
<dbReference type="InterPro" id="IPR002686">
    <property type="entry name" value="Transposase_17"/>
</dbReference>
<dbReference type="Proteomes" id="UP000295756">
    <property type="component" value="Chromosome"/>
</dbReference>